<name>A0A4Q1KK37_9FLAO</name>
<gene>
    <name evidence="1" type="ORF">EQG68_11815</name>
</gene>
<dbReference type="EMBL" id="SBKQ01000012">
    <property type="protein sequence ID" value="RXR30178.1"/>
    <property type="molecule type" value="Genomic_DNA"/>
</dbReference>
<protein>
    <submittedName>
        <fullName evidence="1">Uncharacterized protein</fullName>
    </submittedName>
</protein>
<sequence length="190" mass="22549">MFNSRDKLTTLILNKGINNWSELIDFTQKLPYGRNENRQDFSLVMKENKGTCSSKHSFLKKVADLNHFDNVKLIIGMYRMNNLNTPKIEDTILKCGLDYIPEAHCYLKLNNQRIDITNAHADIENLIPDIIEEIEIEPEQVSTFKVDYHKNYLQNWIIKNEMKLKFEEIWEIREQCIKKLEQSDLHVKTF</sequence>
<keyword evidence="2" id="KW-1185">Reference proteome</keyword>
<dbReference type="AlphaFoldDB" id="A0A4Q1KK37"/>
<evidence type="ECO:0000313" key="1">
    <source>
        <dbReference type="EMBL" id="RXR30178.1"/>
    </source>
</evidence>
<accession>A0A4Q1KK37</accession>
<organism evidence="1 2">
    <name type="scientific">Flavobacterium piscinae</name>
    <dbReference type="NCBI Taxonomy" id="2506424"/>
    <lineage>
        <taxon>Bacteria</taxon>
        <taxon>Pseudomonadati</taxon>
        <taxon>Bacteroidota</taxon>
        <taxon>Flavobacteriia</taxon>
        <taxon>Flavobacteriales</taxon>
        <taxon>Flavobacteriaceae</taxon>
        <taxon>Flavobacterium</taxon>
    </lineage>
</organism>
<comment type="caution">
    <text evidence="1">The sequence shown here is derived from an EMBL/GenBank/DDBJ whole genome shotgun (WGS) entry which is preliminary data.</text>
</comment>
<dbReference type="Proteomes" id="UP000289734">
    <property type="component" value="Unassembled WGS sequence"/>
</dbReference>
<reference evidence="2" key="1">
    <citation type="submission" date="2019-01" db="EMBL/GenBank/DDBJ databases">
        <title>Cytophagaceae bacterium strain CAR-16.</title>
        <authorList>
            <person name="Chen W.-M."/>
        </authorList>
    </citation>
    <scope>NUCLEOTIDE SEQUENCE [LARGE SCALE GENOMIC DNA]</scope>
    <source>
        <strain evidence="2">ICH-30</strain>
    </source>
</reference>
<evidence type="ECO:0000313" key="2">
    <source>
        <dbReference type="Proteomes" id="UP000289734"/>
    </source>
</evidence>
<proteinExistence type="predicted"/>
<dbReference type="OrthoDB" id="5649947at2"/>